<organism evidence="6 7">
    <name type="scientific">Phocoenobacter skyensis</name>
    <dbReference type="NCBI Taxonomy" id="97481"/>
    <lineage>
        <taxon>Bacteria</taxon>
        <taxon>Pseudomonadati</taxon>
        <taxon>Pseudomonadota</taxon>
        <taxon>Gammaproteobacteria</taxon>
        <taxon>Pasteurellales</taxon>
        <taxon>Pasteurellaceae</taxon>
        <taxon>Phocoenobacter</taxon>
    </lineage>
</organism>
<dbReference type="PANTHER" id="PTHR46796">
    <property type="entry name" value="HTH-TYPE TRANSCRIPTIONAL ACTIVATOR RHAS-RELATED"/>
    <property type="match status" value="1"/>
</dbReference>
<dbReference type="GO" id="GO:0043565">
    <property type="term" value="F:sequence-specific DNA binding"/>
    <property type="evidence" value="ECO:0007669"/>
    <property type="project" value="InterPro"/>
</dbReference>
<evidence type="ECO:0000259" key="4">
    <source>
        <dbReference type="PROSITE" id="PS01124"/>
    </source>
</evidence>
<keyword evidence="3" id="KW-0804">Transcription</keyword>
<dbReference type="GeneID" id="83543766"/>
<reference evidence="6" key="1">
    <citation type="submission" date="2016-10" db="EMBL/GenBank/DDBJ databases">
        <authorList>
            <person name="de Groot N.N."/>
        </authorList>
    </citation>
    <scope>NUCLEOTIDE SEQUENCE [LARGE SCALE GENOMIC DNA]</scope>
    <source>
        <strain evidence="6">DSM 24204</strain>
    </source>
</reference>
<reference evidence="5 8" key="3">
    <citation type="journal article" date="2023" name="Front. Microbiol.">
        <title>Phylogeography and host specificity of Pasteurellaceae pathogenic to sea-farmed fish in the north-east Atlantic.</title>
        <authorList>
            <person name="Gulla S."/>
            <person name="Colquhoun D.J."/>
            <person name="Olsen A.B."/>
            <person name="Spilsberg B."/>
            <person name="Lagesen K."/>
            <person name="Aakesson C.P."/>
            <person name="Strom S."/>
            <person name="Manji F."/>
            <person name="Birkbeck T.H."/>
            <person name="Nilsen H.K."/>
        </authorList>
    </citation>
    <scope>NUCLEOTIDE SEQUENCE [LARGE SCALE GENOMIC DNA]</scope>
    <source>
        <strain evidence="5 8">VIO11850</strain>
    </source>
</reference>
<gene>
    <name evidence="5" type="ORF">QJT92_06315</name>
    <name evidence="6" type="ORF">SAMN05444853_11121</name>
</gene>
<dbReference type="PROSITE" id="PS01124">
    <property type="entry name" value="HTH_ARAC_FAMILY_2"/>
    <property type="match status" value="1"/>
</dbReference>
<dbReference type="AlphaFoldDB" id="A0A1H7X3Z7"/>
<evidence type="ECO:0000313" key="5">
    <source>
        <dbReference type="EMBL" id="MDP8085536.1"/>
    </source>
</evidence>
<dbReference type="EMBL" id="FOBN01000011">
    <property type="protein sequence ID" value="SEM28423.1"/>
    <property type="molecule type" value="Genomic_DNA"/>
</dbReference>
<dbReference type="GO" id="GO:0003700">
    <property type="term" value="F:DNA-binding transcription factor activity"/>
    <property type="evidence" value="ECO:0007669"/>
    <property type="project" value="InterPro"/>
</dbReference>
<keyword evidence="1" id="KW-0805">Transcription regulation</keyword>
<dbReference type="RefSeq" id="WP_218061380.1">
    <property type="nucleotide sequence ID" value="NZ_CP016180.1"/>
</dbReference>
<dbReference type="Gene3D" id="1.10.10.60">
    <property type="entry name" value="Homeodomain-like"/>
    <property type="match status" value="1"/>
</dbReference>
<dbReference type="EMBL" id="JASAVS010000012">
    <property type="protein sequence ID" value="MDP8085536.1"/>
    <property type="molecule type" value="Genomic_DNA"/>
</dbReference>
<dbReference type="Pfam" id="PF12833">
    <property type="entry name" value="HTH_18"/>
    <property type="match status" value="1"/>
</dbReference>
<evidence type="ECO:0000256" key="3">
    <source>
        <dbReference type="ARBA" id="ARBA00023163"/>
    </source>
</evidence>
<dbReference type="InterPro" id="IPR046532">
    <property type="entry name" value="DUF6597"/>
</dbReference>
<keyword evidence="2" id="KW-0238">DNA-binding</keyword>
<dbReference type="STRING" id="97481.SAMN05444853_11121"/>
<evidence type="ECO:0000256" key="2">
    <source>
        <dbReference type="ARBA" id="ARBA00023125"/>
    </source>
</evidence>
<name>A0A1H7X3Z7_9PAST</name>
<keyword evidence="8" id="KW-1185">Reference proteome</keyword>
<evidence type="ECO:0000313" key="7">
    <source>
        <dbReference type="Proteomes" id="UP000198883"/>
    </source>
</evidence>
<proteinExistence type="predicted"/>
<dbReference type="InterPro" id="IPR018060">
    <property type="entry name" value="HTH_AraC"/>
</dbReference>
<accession>A0A1H7X3Z7</accession>
<dbReference type="SMART" id="SM00342">
    <property type="entry name" value="HTH_ARAC"/>
    <property type="match status" value="1"/>
</dbReference>
<feature type="domain" description="HTH araC/xylS-type" evidence="4">
    <location>
        <begin position="139"/>
        <end position="233"/>
    </location>
</feature>
<dbReference type="Proteomes" id="UP000198883">
    <property type="component" value="Unassembled WGS sequence"/>
</dbReference>
<evidence type="ECO:0000313" key="8">
    <source>
        <dbReference type="Proteomes" id="UP001224812"/>
    </source>
</evidence>
<dbReference type="Pfam" id="PF20240">
    <property type="entry name" value="DUF6597"/>
    <property type="match status" value="1"/>
</dbReference>
<evidence type="ECO:0000256" key="1">
    <source>
        <dbReference type="ARBA" id="ARBA00023015"/>
    </source>
</evidence>
<evidence type="ECO:0000313" key="6">
    <source>
        <dbReference type="EMBL" id="SEM28423.1"/>
    </source>
</evidence>
<dbReference type="InterPro" id="IPR050204">
    <property type="entry name" value="AraC_XylS_family_regulators"/>
</dbReference>
<dbReference type="Proteomes" id="UP001224812">
    <property type="component" value="Unassembled WGS sequence"/>
</dbReference>
<reference evidence="7" key="2">
    <citation type="submission" date="2016-10" db="EMBL/GenBank/DDBJ databases">
        <authorList>
            <person name="Varghese N."/>
            <person name="Submissions S."/>
        </authorList>
    </citation>
    <scope>NUCLEOTIDE SEQUENCE [LARGE SCALE GENOMIC DNA]</scope>
    <source>
        <strain evidence="7">DSM 24204</strain>
    </source>
</reference>
<sequence>MIEYKALKPTGFLQNFIECFWYYKTDKAIQHTILPDGYFDLIAEFEDNLLTTVKLTGIWTTPKHIDIPKNKTFIAIRFKILAAEYIFQREIKSILDTEHTLPFHFWNLNSFQHNEFERFVSHTTHHIENVITQIKNMDNRKLTLFDLIYQQNVKTVTELSEQVFWSSRQINRYFSKQFGFSLKNFLKIIRFKSSYKQISAGKLTPNNGYSDQSHFIKEVKQYAGVTPKELYRNENDRFLQLSTLNK</sequence>
<protein>
    <submittedName>
        <fullName evidence="5">AraC family transcriptional regulator</fullName>
    </submittedName>
    <submittedName>
        <fullName evidence="6">Helix-turn-helix domain-containing protein</fullName>
    </submittedName>
</protein>